<keyword evidence="3" id="KW-1185">Reference proteome</keyword>
<feature type="region of interest" description="Disordered" evidence="1">
    <location>
        <begin position="1"/>
        <end position="20"/>
    </location>
</feature>
<accession>A0A3P6RS54</accession>
<protein>
    <submittedName>
        <fullName evidence="2">Uncharacterized protein</fullName>
    </submittedName>
</protein>
<sequence length="75" mass="7638">MLTLVVGNGTGPGEGGEDALRETVSCDDKLPLGGVHEGGGGEIVQKVLVAAGVDHAHKTELAGITPEKRRIRPVA</sequence>
<dbReference type="EMBL" id="UYRU01011922">
    <property type="protein sequence ID" value="VDK47484.1"/>
    <property type="molecule type" value="Genomic_DNA"/>
</dbReference>
<dbReference type="Proteomes" id="UP000281553">
    <property type="component" value="Unassembled WGS sequence"/>
</dbReference>
<evidence type="ECO:0000313" key="3">
    <source>
        <dbReference type="Proteomes" id="UP000281553"/>
    </source>
</evidence>
<proteinExistence type="predicted"/>
<gene>
    <name evidence="2" type="ORF">DILT_LOCUS1602</name>
</gene>
<organism evidence="2 3">
    <name type="scientific">Dibothriocephalus latus</name>
    <name type="common">Fish tapeworm</name>
    <name type="synonym">Diphyllobothrium latum</name>
    <dbReference type="NCBI Taxonomy" id="60516"/>
    <lineage>
        <taxon>Eukaryota</taxon>
        <taxon>Metazoa</taxon>
        <taxon>Spiralia</taxon>
        <taxon>Lophotrochozoa</taxon>
        <taxon>Platyhelminthes</taxon>
        <taxon>Cestoda</taxon>
        <taxon>Eucestoda</taxon>
        <taxon>Diphyllobothriidea</taxon>
        <taxon>Diphyllobothriidae</taxon>
        <taxon>Dibothriocephalus</taxon>
    </lineage>
</organism>
<reference evidence="2 3" key="1">
    <citation type="submission" date="2018-11" db="EMBL/GenBank/DDBJ databases">
        <authorList>
            <consortium name="Pathogen Informatics"/>
        </authorList>
    </citation>
    <scope>NUCLEOTIDE SEQUENCE [LARGE SCALE GENOMIC DNA]</scope>
</reference>
<evidence type="ECO:0000256" key="1">
    <source>
        <dbReference type="SAM" id="MobiDB-lite"/>
    </source>
</evidence>
<name>A0A3P6RS54_DIBLA</name>
<evidence type="ECO:0000313" key="2">
    <source>
        <dbReference type="EMBL" id="VDK47484.1"/>
    </source>
</evidence>
<dbReference type="AlphaFoldDB" id="A0A3P6RS54"/>